<sequence>MSDDNIDSGELAPNGFDEATAQAPQVGILTQFTKDLSFENPGAPQSLQAEGAPRIEINVNVNARRAGEDVYEVELKIDARAMNEENVAFVVELLYAGLFALRNIPEEALEPFLVVEAPRILFPFARRIIADATRDGGFPPLLLEPIDFGSLYMAQQNAARNGAAGQVGNA</sequence>
<name>A0A552U9J6_9SPHN</name>
<comment type="similarity">
    <text evidence="1 6">Belongs to the SecB family.</text>
</comment>
<dbReference type="GO" id="GO:0051262">
    <property type="term" value="P:protein tetramerization"/>
    <property type="evidence" value="ECO:0007669"/>
    <property type="project" value="InterPro"/>
</dbReference>
<evidence type="ECO:0000313" key="8">
    <source>
        <dbReference type="Proteomes" id="UP000317894"/>
    </source>
</evidence>
<dbReference type="OrthoDB" id="9795145at2"/>
<dbReference type="AlphaFoldDB" id="A0A552U9J6"/>
<comment type="subunit">
    <text evidence="6">Homotetramer, a dimer of dimers. One homotetramer interacts with 1 SecA dimer.</text>
</comment>
<dbReference type="PRINTS" id="PR01594">
    <property type="entry name" value="SECBCHAPRONE"/>
</dbReference>
<evidence type="ECO:0000256" key="5">
    <source>
        <dbReference type="ARBA" id="ARBA00023186"/>
    </source>
</evidence>
<proteinExistence type="inferred from homology"/>
<dbReference type="GO" id="GO:0005737">
    <property type="term" value="C:cytoplasm"/>
    <property type="evidence" value="ECO:0007669"/>
    <property type="project" value="UniProtKB-SubCell"/>
</dbReference>
<dbReference type="InterPro" id="IPR035958">
    <property type="entry name" value="SecB-like_sf"/>
</dbReference>
<protein>
    <recommendedName>
        <fullName evidence="6">Protein-export protein SecB</fullName>
    </recommendedName>
</protein>
<gene>
    <name evidence="6 7" type="primary">secB</name>
    <name evidence="7" type="ORF">FMM06_14555</name>
</gene>
<keyword evidence="6" id="KW-0963">Cytoplasm</keyword>
<dbReference type="RefSeq" id="WP_144335057.1">
    <property type="nucleotide sequence ID" value="NZ_VJWA01000002.1"/>
</dbReference>
<evidence type="ECO:0000256" key="6">
    <source>
        <dbReference type="HAMAP-Rule" id="MF_00821"/>
    </source>
</evidence>
<comment type="caution">
    <text evidence="7">The sequence shown here is derived from an EMBL/GenBank/DDBJ whole genome shotgun (WGS) entry which is preliminary data.</text>
</comment>
<evidence type="ECO:0000256" key="1">
    <source>
        <dbReference type="ARBA" id="ARBA00009990"/>
    </source>
</evidence>
<dbReference type="EMBL" id="VJWA01000002">
    <property type="protein sequence ID" value="TRW14887.1"/>
    <property type="molecule type" value="Genomic_DNA"/>
</dbReference>
<keyword evidence="2 6" id="KW-0813">Transport</keyword>
<organism evidence="7 8">
    <name type="scientific">Glacieibacterium frigidum</name>
    <dbReference type="NCBI Taxonomy" id="2593303"/>
    <lineage>
        <taxon>Bacteria</taxon>
        <taxon>Pseudomonadati</taxon>
        <taxon>Pseudomonadota</taxon>
        <taxon>Alphaproteobacteria</taxon>
        <taxon>Sphingomonadales</taxon>
        <taxon>Sphingosinicellaceae</taxon>
        <taxon>Glacieibacterium</taxon>
    </lineage>
</organism>
<dbReference type="PANTHER" id="PTHR36918">
    <property type="match status" value="1"/>
</dbReference>
<dbReference type="GO" id="GO:0006457">
    <property type="term" value="P:protein folding"/>
    <property type="evidence" value="ECO:0007669"/>
    <property type="project" value="UniProtKB-UniRule"/>
</dbReference>
<evidence type="ECO:0000256" key="3">
    <source>
        <dbReference type="ARBA" id="ARBA00022927"/>
    </source>
</evidence>
<comment type="subcellular location">
    <subcellularLocation>
        <location evidence="6">Cytoplasm</location>
    </subcellularLocation>
</comment>
<evidence type="ECO:0000256" key="4">
    <source>
        <dbReference type="ARBA" id="ARBA00023010"/>
    </source>
</evidence>
<evidence type="ECO:0000313" key="7">
    <source>
        <dbReference type="EMBL" id="TRW14887.1"/>
    </source>
</evidence>
<dbReference type="PANTHER" id="PTHR36918:SF1">
    <property type="entry name" value="PROTEIN-EXPORT PROTEIN SECB"/>
    <property type="match status" value="1"/>
</dbReference>
<dbReference type="Pfam" id="PF02556">
    <property type="entry name" value="SecB"/>
    <property type="match status" value="1"/>
</dbReference>
<accession>A0A552U9J6</accession>
<dbReference type="SUPFAM" id="SSF54611">
    <property type="entry name" value="SecB-like"/>
    <property type="match status" value="1"/>
</dbReference>
<dbReference type="Gene3D" id="3.10.420.10">
    <property type="entry name" value="SecB-like"/>
    <property type="match status" value="1"/>
</dbReference>
<dbReference type="InterPro" id="IPR003708">
    <property type="entry name" value="SecB"/>
</dbReference>
<keyword evidence="5 6" id="KW-0143">Chaperone</keyword>
<reference evidence="7 8" key="1">
    <citation type="submission" date="2019-07" db="EMBL/GenBank/DDBJ databases">
        <title>Novel species isolated from glacier.</title>
        <authorList>
            <person name="Liu Q."/>
            <person name="Xin Y.-H."/>
        </authorList>
    </citation>
    <scope>NUCLEOTIDE SEQUENCE [LARGE SCALE GENOMIC DNA]</scope>
    <source>
        <strain evidence="7 8">LB1R16</strain>
    </source>
</reference>
<dbReference type="NCBIfam" id="TIGR00809">
    <property type="entry name" value="secB"/>
    <property type="match status" value="1"/>
</dbReference>
<dbReference type="GO" id="GO:0051082">
    <property type="term" value="F:unfolded protein binding"/>
    <property type="evidence" value="ECO:0007669"/>
    <property type="project" value="InterPro"/>
</dbReference>
<keyword evidence="3 6" id="KW-0653">Protein transport</keyword>
<dbReference type="GO" id="GO:0015031">
    <property type="term" value="P:protein transport"/>
    <property type="evidence" value="ECO:0007669"/>
    <property type="project" value="UniProtKB-UniRule"/>
</dbReference>
<keyword evidence="4 6" id="KW-0811">Translocation</keyword>
<dbReference type="NCBIfam" id="NF004392">
    <property type="entry name" value="PRK05751.1-3"/>
    <property type="match status" value="1"/>
</dbReference>
<keyword evidence="8" id="KW-1185">Reference proteome</keyword>
<evidence type="ECO:0000256" key="2">
    <source>
        <dbReference type="ARBA" id="ARBA00022448"/>
    </source>
</evidence>
<dbReference type="Proteomes" id="UP000317894">
    <property type="component" value="Unassembled WGS sequence"/>
</dbReference>
<comment type="function">
    <text evidence="6">One of the proteins required for the normal export of preproteins out of the cell cytoplasm. It is a molecular chaperone that binds to a subset of precursor proteins, maintaining them in a translocation-competent state. It also specifically binds to its receptor SecA.</text>
</comment>
<dbReference type="HAMAP" id="MF_00821">
    <property type="entry name" value="SecB"/>
    <property type="match status" value="1"/>
</dbReference>